<dbReference type="AlphaFoldDB" id="A0A2P2IPP5"/>
<dbReference type="EMBL" id="GGEC01002713">
    <property type="protein sequence ID" value="MBW83196.1"/>
    <property type="molecule type" value="Transcribed_RNA"/>
</dbReference>
<sequence>MVQNRETHLSIFGFCVYRYTQSRKCARSREREMGLMSR</sequence>
<proteinExistence type="predicted"/>
<accession>A0A2P2IPP5</accession>
<organism evidence="1">
    <name type="scientific">Rhizophora mucronata</name>
    <name type="common">Asiatic mangrove</name>
    <dbReference type="NCBI Taxonomy" id="61149"/>
    <lineage>
        <taxon>Eukaryota</taxon>
        <taxon>Viridiplantae</taxon>
        <taxon>Streptophyta</taxon>
        <taxon>Embryophyta</taxon>
        <taxon>Tracheophyta</taxon>
        <taxon>Spermatophyta</taxon>
        <taxon>Magnoliopsida</taxon>
        <taxon>eudicotyledons</taxon>
        <taxon>Gunneridae</taxon>
        <taxon>Pentapetalae</taxon>
        <taxon>rosids</taxon>
        <taxon>fabids</taxon>
        <taxon>Malpighiales</taxon>
        <taxon>Rhizophoraceae</taxon>
        <taxon>Rhizophora</taxon>
    </lineage>
</organism>
<evidence type="ECO:0000313" key="1">
    <source>
        <dbReference type="EMBL" id="MBW83196.1"/>
    </source>
</evidence>
<protein>
    <submittedName>
        <fullName evidence="1">Uncharacterized protein MANES_08G151800</fullName>
    </submittedName>
</protein>
<name>A0A2P2IPP5_RHIMU</name>
<reference evidence="1" key="1">
    <citation type="submission" date="2018-02" db="EMBL/GenBank/DDBJ databases">
        <title>Rhizophora mucronata_Transcriptome.</title>
        <authorList>
            <person name="Meera S.P."/>
            <person name="Sreeshan A."/>
            <person name="Augustine A."/>
        </authorList>
    </citation>
    <scope>NUCLEOTIDE SEQUENCE</scope>
    <source>
        <tissue evidence="1">Leaf</tissue>
    </source>
</reference>